<organism evidence="1 2">
    <name type="scientific">Macroventuria anomochaeta</name>
    <dbReference type="NCBI Taxonomy" id="301207"/>
    <lineage>
        <taxon>Eukaryota</taxon>
        <taxon>Fungi</taxon>
        <taxon>Dikarya</taxon>
        <taxon>Ascomycota</taxon>
        <taxon>Pezizomycotina</taxon>
        <taxon>Dothideomycetes</taxon>
        <taxon>Pleosporomycetidae</taxon>
        <taxon>Pleosporales</taxon>
        <taxon>Pleosporineae</taxon>
        <taxon>Didymellaceae</taxon>
        <taxon>Macroventuria</taxon>
    </lineage>
</organism>
<comment type="caution">
    <text evidence="1">The sequence shown here is derived from an EMBL/GenBank/DDBJ whole genome shotgun (WGS) entry which is preliminary data.</text>
</comment>
<gene>
    <name evidence="1" type="ORF">BU25DRAFT_416942</name>
</gene>
<keyword evidence="2" id="KW-1185">Reference proteome</keyword>
<accession>A0ACB6SJT7</accession>
<dbReference type="Proteomes" id="UP000799754">
    <property type="component" value="Unassembled WGS sequence"/>
</dbReference>
<proteinExistence type="predicted"/>
<evidence type="ECO:0000313" key="1">
    <source>
        <dbReference type="EMBL" id="KAF2633789.1"/>
    </source>
</evidence>
<dbReference type="EMBL" id="MU006701">
    <property type="protein sequence ID" value="KAF2633789.1"/>
    <property type="molecule type" value="Genomic_DNA"/>
</dbReference>
<reference evidence="1" key="1">
    <citation type="journal article" date="2020" name="Stud. Mycol.">
        <title>101 Dothideomycetes genomes: a test case for predicting lifestyles and emergence of pathogens.</title>
        <authorList>
            <person name="Haridas S."/>
            <person name="Albert R."/>
            <person name="Binder M."/>
            <person name="Bloem J."/>
            <person name="Labutti K."/>
            <person name="Salamov A."/>
            <person name="Andreopoulos B."/>
            <person name="Baker S."/>
            <person name="Barry K."/>
            <person name="Bills G."/>
            <person name="Bluhm B."/>
            <person name="Cannon C."/>
            <person name="Castanera R."/>
            <person name="Culley D."/>
            <person name="Daum C."/>
            <person name="Ezra D."/>
            <person name="Gonzalez J."/>
            <person name="Henrissat B."/>
            <person name="Kuo A."/>
            <person name="Liang C."/>
            <person name="Lipzen A."/>
            <person name="Lutzoni F."/>
            <person name="Magnuson J."/>
            <person name="Mondo S."/>
            <person name="Nolan M."/>
            <person name="Ohm R."/>
            <person name="Pangilinan J."/>
            <person name="Park H.-J."/>
            <person name="Ramirez L."/>
            <person name="Alfaro M."/>
            <person name="Sun H."/>
            <person name="Tritt A."/>
            <person name="Yoshinaga Y."/>
            <person name="Zwiers L.-H."/>
            <person name="Turgeon B."/>
            <person name="Goodwin S."/>
            <person name="Spatafora J."/>
            <person name="Crous P."/>
            <person name="Grigoriev I."/>
        </authorList>
    </citation>
    <scope>NUCLEOTIDE SEQUENCE</scope>
    <source>
        <strain evidence="1">CBS 525.71</strain>
    </source>
</reference>
<protein>
    <submittedName>
        <fullName evidence="1">Uncharacterized protein</fullName>
    </submittedName>
</protein>
<name>A0ACB6SJT7_9PLEO</name>
<sequence length="171" mass="18796">MPVTAQVYKFHSPVTVPPRSRLSTPIFSARTPPSHRIWSTACSSPVQWLRCTKDEARYWESIGYDTFDTVGQKNSLKPALVYGSQQDVDPNSASRSQMEEVANAERTLEAAGISAIRDERLMTGGSLRVPVKGQFAHDSQVLTSSSHPVMSSTSRRQGTPKHLPRIGKGDA</sequence>
<evidence type="ECO:0000313" key="2">
    <source>
        <dbReference type="Proteomes" id="UP000799754"/>
    </source>
</evidence>